<sequence length="129" mass="15354">MKMFVILSHKLSEIQIQEINQRFKIDDIVYLPDSLQKIWSNIPASGEWQEDFLREIKNWLSKQLKKGDKLIVQGEFGATFCLVQWLKKRGYVVYYATTERKVIEEQLKDGTIRTNRIFQHVNFREYPAG</sequence>
<dbReference type="Proteomes" id="UP000076476">
    <property type="component" value="Unassembled WGS sequence"/>
</dbReference>
<evidence type="ECO:0008006" key="3">
    <source>
        <dbReference type="Google" id="ProtNLM"/>
    </source>
</evidence>
<reference evidence="1 2" key="1">
    <citation type="submission" date="2016-04" db="EMBL/GenBank/DDBJ databases">
        <title>Draft genome sequence of Aeribacillus pallidus 8m3 from petroleum reservoir.</title>
        <authorList>
            <person name="Poltaraus A.B."/>
            <person name="Nazina T.N."/>
            <person name="Tourova T.P."/>
            <person name="Malakho S.M."/>
            <person name="Korshunova A.V."/>
            <person name="Sokolova D.S."/>
        </authorList>
    </citation>
    <scope>NUCLEOTIDE SEQUENCE [LARGE SCALE GENOMIC DNA]</scope>
    <source>
        <strain evidence="1 2">8m3</strain>
    </source>
</reference>
<proteinExistence type="predicted"/>
<dbReference type="EMBL" id="LWBR01000010">
    <property type="protein sequence ID" value="KZN97400.1"/>
    <property type="molecule type" value="Genomic_DNA"/>
</dbReference>
<comment type="caution">
    <text evidence="1">The sequence shown here is derived from an EMBL/GenBank/DDBJ whole genome shotgun (WGS) entry which is preliminary data.</text>
</comment>
<gene>
    <name evidence="1" type="ORF">AZI98_03860</name>
</gene>
<evidence type="ECO:0000313" key="1">
    <source>
        <dbReference type="EMBL" id="KZN97400.1"/>
    </source>
</evidence>
<dbReference type="NCBIfam" id="NF040559">
    <property type="entry name" value="CAS_Csx20"/>
    <property type="match status" value="1"/>
</dbReference>
<dbReference type="InterPro" id="IPR049811">
    <property type="entry name" value="MJ1673-like_dom"/>
</dbReference>
<accession>A0A165YSG2</accession>
<dbReference type="OrthoDB" id="9777703at2"/>
<dbReference type="RefSeq" id="WP_063386976.1">
    <property type="nucleotide sequence ID" value="NZ_LWBR01000010.1"/>
</dbReference>
<keyword evidence="2" id="KW-1185">Reference proteome</keyword>
<dbReference type="STRING" id="33936.AZI98_03860"/>
<evidence type="ECO:0000313" key="2">
    <source>
        <dbReference type="Proteomes" id="UP000076476"/>
    </source>
</evidence>
<name>A0A165YSG2_9BACI</name>
<protein>
    <recommendedName>
        <fullName evidence="3">CRISPR-associated protein</fullName>
    </recommendedName>
</protein>
<dbReference type="AlphaFoldDB" id="A0A165YSG2"/>
<organism evidence="1 2">
    <name type="scientific">Aeribacillus pallidus</name>
    <dbReference type="NCBI Taxonomy" id="33936"/>
    <lineage>
        <taxon>Bacteria</taxon>
        <taxon>Bacillati</taxon>
        <taxon>Bacillota</taxon>
        <taxon>Bacilli</taxon>
        <taxon>Bacillales</taxon>
        <taxon>Bacillaceae</taxon>
        <taxon>Aeribacillus</taxon>
    </lineage>
</organism>